<reference evidence="4" key="1">
    <citation type="journal article" date="2019" name="Int. J. Syst. Evol. Microbiol.">
        <title>The Global Catalogue of Microorganisms (GCM) 10K type strain sequencing project: providing services to taxonomists for standard genome sequencing and annotation.</title>
        <authorList>
            <consortium name="The Broad Institute Genomics Platform"/>
            <consortium name="The Broad Institute Genome Sequencing Center for Infectious Disease"/>
            <person name="Wu L."/>
            <person name="Ma J."/>
        </authorList>
    </citation>
    <scope>NUCLEOTIDE SEQUENCE [LARGE SCALE GENOMIC DNA]</scope>
    <source>
        <strain evidence="4">LMG 24813</strain>
    </source>
</reference>
<dbReference type="InterPro" id="IPR051010">
    <property type="entry name" value="BCAA_transport"/>
</dbReference>
<protein>
    <submittedName>
        <fullName evidence="3">ABC transporter substrate-binding protein</fullName>
    </submittedName>
</protein>
<evidence type="ECO:0000313" key="3">
    <source>
        <dbReference type="EMBL" id="MFC4201350.1"/>
    </source>
</evidence>
<dbReference type="RefSeq" id="WP_217963282.1">
    <property type="nucleotide sequence ID" value="NZ_JAHTBN010000002.1"/>
</dbReference>
<dbReference type="Proteomes" id="UP001595848">
    <property type="component" value="Unassembled WGS sequence"/>
</dbReference>
<dbReference type="CDD" id="cd06359">
    <property type="entry name" value="PBP1_Nba-like"/>
    <property type="match status" value="1"/>
</dbReference>
<evidence type="ECO:0000313" key="4">
    <source>
        <dbReference type="Proteomes" id="UP001595848"/>
    </source>
</evidence>
<evidence type="ECO:0000256" key="1">
    <source>
        <dbReference type="ARBA" id="ARBA00022729"/>
    </source>
</evidence>
<dbReference type="EMBL" id="JBHSBV010000003">
    <property type="protein sequence ID" value="MFC4201350.1"/>
    <property type="molecule type" value="Genomic_DNA"/>
</dbReference>
<keyword evidence="1" id="KW-0732">Signal</keyword>
<dbReference type="PANTHER" id="PTHR30483:SF6">
    <property type="entry name" value="PERIPLASMIC BINDING PROTEIN OF ABC TRANSPORTER FOR NATURAL AMINO ACIDS"/>
    <property type="match status" value="1"/>
</dbReference>
<comment type="caution">
    <text evidence="3">The sequence shown here is derived from an EMBL/GenBank/DDBJ whole genome shotgun (WGS) entry which is preliminary data.</text>
</comment>
<gene>
    <name evidence="3" type="ORF">ACFOY1_10340</name>
</gene>
<evidence type="ECO:0000259" key="2">
    <source>
        <dbReference type="Pfam" id="PF13458"/>
    </source>
</evidence>
<dbReference type="InterPro" id="IPR028081">
    <property type="entry name" value="Leu-bd"/>
</dbReference>
<organism evidence="3 4">
    <name type="scientific">Candidimonas humi</name>
    <dbReference type="NCBI Taxonomy" id="683355"/>
    <lineage>
        <taxon>Bacteria</taxon>
        <taxon>Pseudomonadati</taxon>
        <taxon>Pseudomonadota</taxon>
        <taxon>Betaproteobacteria</taxon>
        <taxon>Burkholderiales</taxon>
        <taxon>Alcaligenaceae</taxon>
        <taxon>Candidimonas</taxon>
    </lineage>
</organism>
<name>A0ABV8NWM0_9BURK</name>
<proteinExistence type="predicted"/>
<keyword evidence="4" id="KW-1185">Reference proteome</keyword>
<dbReference type="PANTHER" id="PTHR30483">
    <property type="entry name" value="LEUCINE-SPECIFIC-BINDING PROTEIN"/>
    <property type="match status" value="1"/>
</dbReference>
<dbReference type="Pfam" id="PF13458">
    <property type="entry name" value="Peripla_BP_6"/>
    <property type="match status" value="1"/>
</dbReference>
<sequence>MKHIRQLGLGLALTAVTAFGHAQEPVKIGFIGTLSTPAGYIGEDQRDAFNLAIKEEGGKLGGVPVQLDVEDDGLKPGTGKQIAEKMLHGGVQLFTGINFSNVLEAVVPTVLRANAFYVSLNAGPSNFAGKACNKNFFSVAMQNDSFSDTAGMAANELGVKKVVIMAPNYQAGRDALTGFKRAYKGKIAAEIYTKLDQTDFSVELARIRSLAPDGIFEFMPGGAGINFAKQFANSGLNKSIKMVTPIYSMDDRMLAAAGKAGEGYYLSSPWSADFDNAANKKFMADFQKEYKRVPTVYAAQAYDTAVLIGTALKAVGGDVKGKPDAFRAALRKADFASVRGSFKFGSNQYPILNWYLLRVEADSSGKLIYKDIGTIVKDHGDSYAALCKM</sequence>
<accession>A0ABV8NWM0</accession>
<feature type="domain" description="Leucine-binding protein" evidence="2">
    <location>
        <begin position="25"/>
        <end position="362"/>
    </location>
</feature>